<feature type="domain" description="Zorya protein ZorC EH" evidence="1">
    <location>
        <begin position="69"/>
        <end position="445"/>
    </location>
</feature>
<evidence type="ECO:0000313" key="3">
    <source>
        <dbReference type="Proteomes" id="UP000248148"/>
    </source>
</evidence>
<evidence type="ECO:0000259" key="1">
    <source>
        <dbReference type="Pfam" id="PF15611"/>
    </source>
</evidence>
<protein>
    <submittedName>
        <fullName evidence="2">EH signature protein</fullName>
    </submittedName>
</protein>
<gene>
    <name evidence="2" type="ORF">BJ122_1267</name>
</gene>
<accession>A0A318TNJ5</accession>
<dbReference type="EMBL" id="QJTI01000026">
    <property type="protein sequence ID" value="PYF01129.1"/>
    <property type="molecule type" value="Genomic_DNA"/>
</dbReference>
<dbReference type="InterPro" id="IPR028943">
    <property type="entry name" value="ZorC_EH_Signature_dom"/>
</dbReference>
<evidence type="ECO:0000313" key="2">
    <source>
        <dbReference type="EMBL" id="PYF01129.1"/>
    </source>
</evidence>
<sequence length="463" mass="51567">MSGLRASIRGLRTTFRPALPIPPIAHTVREAEKIAAFAPGSDAPRLGKDYNRVARDILDRVIATGELTRREARDAAWCLWETKPELASSRPVVTSLIKATETSGRKQPFRALASSYIASYAPDRAGIAEISAVLMRLAINMGQPWVSLQNELNLFHVLEGPQNLARNAIERGISPTEVLSAYGLGALNVQSGFAKFCITRALEQIRDGKQLRHDVRLEFVTTFALREGRELLFEEHAPLVADALLLPFGSETPDESVTDRFLAVLLRLFGDPRSQPTKWARMREAAAIVRRWLTKQSLRQFLEVVDKTADDRMWKYRRPFWSAVYERGLISDAWVVFAPVGVRVARRTFGNEISFATFAGGTVQNDHAVLLLRIGRGVVAEWSHSGKCVIWNDADALGAPQLHAPTYHAAALRSPYHADSSLSDPVFAVTHGGSEKYTWQQKVAAKLHQMTSVRIAQHEYLVN</sequence>
<name>A0A318TNJ5_9BRAD</name>
<organism evidence="2 3">
    <name type="scientific">Rhodopseudomonas faecalis</name>
    <dbReference type="NCBI Taxonomy" id="99655"/>
    <lineage>
        <taxon>Bacteria</taxon>
        <taxon>Pseudomonadati</taxon>
        <taxon>Pseudomonadota</taxon>
        <taxon>Alphaproteobacteria</taxon>
        <taxon>Hyphomicrobiales</taxon>
        <taxon>Nitrobacteraceae</taxon>
        <taxon>Rhodopseudomonas</taxon>
    </lineage>
</organism>
<reference evidence="2 3" key="1">
    <citation type="submission" date="2018-06" db="EMBL/GenBank/DDBJ databases">
        <title>Genomic Encyclopedia of Archaeal and Bacterial Type Strains, Phase II (KMG-II): from individual species to whole genera.</title>
        <authorList>
            <person name="Goeker M."/>
        </authorList>
    </citation>
    <scope>NUCLEOTIDE SEQUENCE [LARGE SCALE GENOMIC DNA]</scope>
    <source>
        <strain evidence="2 3">JCM 11668</strain>
    </source>
</reference>
<dbReference type="Pfam" id="PF15611">
    <property type="entry name" value="EH_Signature"/>
    <property type="match status" value="1"/>
</dbReference>
<dbReference type="Proteomes" id="UP000248148">
    <property type="component" value="Unassembled WGS sequence"/>
</dbReference>
<keyword evidence="3" id="KW-1185">Reference proteome</keyword>
<dbReference type="OrthoDB" id="3035290at2"/>
<dbReference type="AlphaFoldDB" id="A0A318TNJ5"/>
<comment type="caution">
    <text evidence="2">The sequence shown here is derived from an EMBL/GenBank/DDBJ whole genome shotgun (WGS) entry which is preliminary data.</text>
</comment>
<proteinExistence type="predicted"/>